<keyword evidence="6" id="KW-0999">Mitochondrion inner membrane</keyword>
<dbReference type="Gene3D" id="1.50.40.10">
    <property type="entry name" value="Mitochondrial carrier domain"/>
    <property type="match status" value="1"/>
</dbReference>
<keyword evidence="4 9" id="KW-0812">Transmembrane</keyword>
<dbReference type="EMBL" id="AZNF01000014">
    <property type="protein sequence ID" value="KID61628.1"/>
    <property type="molecule type" value="Genomic_DNA"/>
</dbReference>
<organism evidence="12 13">
    <name type="scientific">Metarhizium anisopliae (strain ARSEF 549)</name>
    <dbReference type="NCBI Taxonomy" id="3151832"/>
    <lineage>
        <taxon>Eukaryota</taxon>
        <taxon>Fungi</taxon>
        <taxon>Dikarya</taxon>
        <taxon>Ascomycota</taxon>
        <taxon>Pezizomycotina</taxon>
        <taxon>Sordariomycetes</taxon>
        <taxon>Hypocreomycetidae</taxon>
        <taxon>Hypocreales</taxon>
        <taxon>Clavicipitaceae</taxon>
        <taxon>Metarhizium</taxon>
    </lineage>
</organism>
<dbReference type="SUPFAM" id="SSF103506">
    <property type="entry name" value="Mitochondrial carrier"/>
    <property type="match status" value="1"/>
</dbReference>
<feature type="transmembrane region" description="Helical" evidence="11">
    <location>
        <begin position="166"/>
        <end position="190"/>
    </location>
</feature>
<dbReference type="Proteomes" id="UP000031186">
    <property type="component" value="Unassembled WGS sequence"/>
</dbReference>
<dbReference type="HOGENOM" id="CLU_015166_3_0_1"/>
<keyword evidence="13" id="KW-1185">Reference proteome</keyword>
<keyword evidence="7 11" id="KW-1133">Transmembrane helix</keyword>
<protein>
    <submittedName>
        <fullName evidence="12">Mitochondrial carrier protein (Pet8)</fullName>
    </submittedName>
</protein>
<feature type="transmembrane region" description="Helical" evidence="11">
    <location>
        <begin position="63"/>
        <end position="89"/>
    </location>
</feature>
<reference evidence="12 13" key="1">
    <citation type="journal article" date="2014" name="Proc. Natl. Acad. Sci. U.S.A.">
        <title>Trajectory and genomic determinants of fungal-pathogen speciation and host adaptation.</title>
        <authorList>
            <person name="Hu X."/>
            <person name="Xiao G."/>
            <person name="Zheng P."/>
            <person name="Shang Y."/>
            <person name="Su Y."/>
            <person name="Zhang X."/>
            <person name="Liu X."/>
            <person name="Zhan S."/>
            <person name="St Leger R.J."/>
            <person name="Wang C."/>
        </authorList>
    </citation>
    <scope>NUCLEOTIDE SEQUENCE [LARGE SCALE GENOMIC DNA]</scope>
    <source>
        <strain evidence="12 13">ARSEF 549</strain>
    </source>
</reference>
<sequence>MSSRQVHRVYTIQKKANQQQAAAVATVAVDVMVHPMDTIITRVQSPAYKTQYRQRNGLFHRNLFLGLYQGFGPTLLAGIPASAAFFSVYEASKALFDRGHLGSIPLPLAHAVSGAAADLTACAIINPAEVLKQNAQVSTTERLLPGQRSHVLKTLRQFARHPTRLWTGYTMLVASSLPGTSLTFSLYEWLKQKMARDDEELARSIPHQMKVSAVSAAVAAGCASCIFVPVDVVKTRMRLAAGGDEPAAPTCEARATRPGPMAVARDVLRVEGPFCWVTVVGAPRACIRLILRTVGADDQQNLTYDAVNSFILAGTLV</sequence>
<feature type="repeat" description="Solcar" evidence="9">
    <location>
        <begin position="105"/>
        <end position="193"/>
    </location>
</feature>
<evidence type="ECO:0000256" key="11">
    <source>
        <dbReference type="SAM" id="Phobius"/>
    </source>
</evidence>
<evidence type="ECO:0000256" key="4">
    <source>
        <dbReference type="ARBA" id="ARBA00022692"/>
    </source>
</evidence>
<proteinExistence type="inferred from homology"/>
<feature type="transmembrane region" description="Helical" evidence="11">
    <location>
        <begin position="211"/>
        <end position="230"/>
    </location>
</feature>
<evidence type="ECO:0000256" key="5">
    <source>
        <dbReference type="ARBA" id="ARBA00022737"/>
    </source>
</evidence>
<comment type="subcellular location">
    <subcellularLocation>
        <location evidence="1">Membrane</location>
        <topology evidence="1">Multi-pass membrane protein</topology>
    </subcellularLocation>
</comment>
<evidence type="ECO:0000256" key="1">
    <source>
        <dbReference type="ARBA" id="ARBA00004141"/>
    </source>
</evidence>
<evidence type="ECO:0000256" key="2">
    <source>
        <dbReference type="ARBA" id="ARBA00006375"/>
    </source>
</evidence>
<feature type="repeat" description="Solcar" evidence="9">
    <location>
        <begin position="13"/>
        <end position="95"/>
    </location>
</feature>
<comment type="similarity">
    <text evidence="2 10">Belongs to the mitochondrial carrier (TC 2.A.29) family.</text>
</comment>
<gene>
    <name evidence="12" type="ORF">MAN_08867</name>
</gene>
<evidence type="ECO:0000256" key="7">
    <source>
        <dbReference type="ARBA" id="ARBA00022989"/>
    </source>
</evidence>
<evidence type="ECO:0000256" key="6">
    <source>
        <dbReference type="ARBA" id="ARBA00022792"/>
    </source>
</evidence>
<dbReference type="PROSITE" id="PS50920">
    <property type="entry name" value="SOLCAR"/>
    <property type="match status" value="2"/>
</dbReference>
<name>A0A0B4EU85_METAF</name>
<evidence type="ECO:0000256" key="9">
    <source>
        <dbReference type="PROSITE-ProRule" id="PRU00282"/>
    </source>
</evidence>
<evidence type="ECO:0000256" key="10">
    <source>
        <dbReference type="RuleBase" id="RU000488"/>
    </source>
</evidence>
<accession>A0A0B4EU85</accession>
<keyword evidence="3 10" id="KW-0813">Transport</keyword>
<keyword evidence="8 9" id="KW-0472">Membrane</keyword>
<evidence type="ECO:0000313" key="13">
    <source>
        <dbReference type="Proteomes" id="UP000031186"/>
    </source>
</evidence>
<dbReference type="InterPro" id="IPR018108">
    <property type="entry name" value="MCP_transmembrane"/>
</dbReference>
<feature type="non-terminal residue" evidence="12">
    <location>
        <position position="1"/>
    </location>
</feature>
<comment type="caution">
    <text evidence="12">The sequence shown here is derived from an EMBL/GenBank/DDBJ whole genome shotgun (WGS) entry which is preliminary data.</text>
</comment>
<dbReference type="PANTHER" id="PTHR45667">
    <property type="entry name" value="S-ADENOSYLMETHIONINE MITOCHONDRIAL CARRIER PROTEIN"/>
    <property type="match status" value="1"/>
</dbReference>
<dbReference type="VEuPathDB" id="FungiDB:MAN_08867"/>
<evidence type="ECO:0000256" key="3">
    <source>
        <dbReference type="ARBA" id="ARBA00022448"/>
    </source>
</evidence>
<dbReference type="AlphaFoldDB" id="A0A0B4EU85"/>
<dbReference type="OrthoDB" id="250329at2759"/>
<evidence type="ECO:0000256" key="8">
    <source>
        <dbReference type="ARBA" id="ARBA00023136"/>
    </source>
</evidence>
<dbReference type="Pfam" id="PF00153">
    <property type="entry name" value="Mito_carr"/>
    <property type="match status" value="3"/>
</dbReference>
<dbReference type="InterPro" id="IPR023395">
    <property type="entry name" value="MCP_dom_sf"/>
</dbReference>
<evidence type="ECO:0000313" key="12">
    <source>
        <dbReference type="EMBL" id="KID61628.1"/>
    </source>
</evidence>
<dbReference type="GO" id="GO:0016020">
    <property type="term" value="C:membrane"/>
    <property type="evidence" value="ECO:0007669"/>
    <property type="project" value="UniProtKB-SubCell"/>
</dbReference>
<keyword evidence="5" id="KW-0677">Repeat</keyword>
<keyword evidence="6" id="KW-0496">Mitochondrion</keyword>